<dbReference type="EMBL" id="JBHFFA010000002">
    <property type="protein sequence ID" value="KAL2641462.1"/>
    <property type="molecule type" value="Genomic_DNA"/>
</dbReference>
<evidence type="ECO:0000313" key="2">
    <source>
        <dbReference type="EMBL" id="KAL2641462.1"/>
    </source>
</evidence>
<evidence type="ECO:0000313" key="3">
    <source>
        <dbReference type="Proteomes" id="UP001605036"/>
    </source>
</evidence>
<dbReference type="Proteomes" id="UP001605036">
    <property type="component" value="Unassembled WGS sequence"/>
</dbReference>
<sequence>MFLAPSPSGSRMSPIQTPRPNSIKIPHETRDWRRHPDVNRFRRLSHQHFSVTSWPIFKRGEGHGTHFFGISSSGLTRIASNVPTAQVKWRKTPHGLPGTRSQCAKSAMAC</sequence>
<reference evidence="2 3" key="1">
    <citation type="submission" date="2024-09" db="EMBL/GenBank/DDBJ databases">
        <title>Chromosome-scale assembly of Riccia fluitans.</title>
        <authorList>
            <person name="Paukszto L."/>
            <person name="Sawicki J."/>
            <person name="Karawczyk K."/>
            <person name="Piernik-Szablinska J."/>
            <person name="Szczecinska M."/>
            <person name="Mazdziarz M."/>
        </authorList>
    </citation>
    <scope>NUCLEOTIDE SEQUENCE [LARGE SCALE GENOMIC DNA]</scope>
    <source>
        <strain evidence="2">Rf_01</strain>
        <tissue evidence="2">Aerial parts of the thallus</tissue>
    </source>
</reference>
<dbReference type="AlphaFoldDB" id="A0ABD1Z545"/>
<name>A0ABD1Z545_9MARC</name>
<keyword evidence="3" id="KW-1185">Reference proteome</keyword>
<proteinExistence type="predicted"/>
<organism evidence="2 3">
    <name type="scientific">Riccia fluitans</name>
    <dbReference type="NCBI Taxonomy" id="41844"/>
    <lineage>
        <taxon>Eukaryota</taxon>
        <taxon>Viridiplantae</taxon>
        <taxon>Streptophyta</taxon>
        <taxon>Embryophyta</taxon>
        <taxon>Marchantiophyta</taxon>
        <taxon>Marchantiopsida</taxon>
        <taxon>Marchantiidae</taxon>
        <taxon>Marchantiales</taxon>
        <taxon>Ricciaceae</taxon>
        <taxon>Riccia</taxon>
    </lineage>
</organism>
<evidence type="ECO:0000256" key="1">
    <source>
        <dbReference type="SAM" id="MobiDB-lite"/>
    </source>
</evidence>
<comment type="caution">
    <text evidence="2">The sequence shown here is derived from an EMBL/GenBank/DDBJ whole genome shotgun (WGS) entry which is preliminary data.</text>
</comment>
<accession>A0ABD1Z545</accession>
<gene>
    <name evidence="2" type="ORF">R1flu_009049</name>
</gene>
<feature type="compositionally biased region" description="Polar residues" evidence="1">
    <location>
        <begin position="7"/>
        <end position="20"/>
    </location>
</feature>
<protein>
    <submittedName>
        <fullName evidence="2">Uncharacterized protein</fullName>
    </submittedName>
</protein>
<feature type="region of interest" description="Disordered" evidence="1">
    <location>
        <begin position="1"/>
        <end position="25"/>
    </location>
</feature>